<dbReference type="InterPro" id="IPR001296">
    <property type="entry name" value="Glyco_trans_1"/>
</dbReference>
<feature type="domain" description="Glycosyl transferase family 1" evidence="8">
    <location>
        <begin position="294"/>
        <end position="434"/>
    </location>
</feature>
<dbReference type="Pfam" id="PF08323">
    <property type="entry name" value="Glyco_transf_5"/>
    <property type="match status" value="1"/>
</dbReference>
<dbReference type="GO" id="GO:0005978">
    <property type="term" value="P:glycogen biosynthetic process"/>
    <property type="evidence" value="ECO:0007669"/>
    <property type="project" value="UniProtKB-UniRule"/>
</dbReference>
<feature type="domain" description="Starch synthase catalytic" evidence="9">
    <location>
        <begin position="6"/>
        <end position="239"/>
    </location>
</feature>
<dbReference type="Pfam" id="PF00534">
    <property type="entry name" value="Glycos_transf_1"/>
    <property type="match status" value="1"/>
</dbReference>
<dbReference type="NCBIfam" id="TIGR02095">
    <property type="entry name" value="glgA"/>
    <property type="match status" value="1"/>
</dbReference>
<dbReference type="HAMAP" id="MF_00484">
    <property type="entry name" value="Glycogen_synth"/>
    <property type="match status" value="1"/>
</dbReference>
<dbReference type="Proteomes" id="UP000215027">
    <property type="component" value="Chromosome I"/>
</dbReference>
<dbReference type="InterPro" id="IPR011835">
    <property type="entry name" value="GS/SS"/>
</dbReference>
<evidence type="ECO:0000256" key="6">
    <source>
        <dbReference type="ARBA" id="ARBA00023056"/>
    </source>
</evidence>
<reference evidence="10" key="1">
    <citation type="submission" date="2016-01" db="EMBL/GenBank/DDBJ databases">
        <authorList>
            <person name="Mcilroy J.S."/>
            <person name="Karst M S."/>
            <person name="Albertsen M."/>
        </authorList>
    </citation>
    <scope>NUCLEOTIDE SEQUENCE</scope>
    <source>
        <strain evidence="10">Cfx-K</strain>
    </source>
</reference>
<dbReference type="GO" id="GO:0004373">
    <property type="term" value="F:alpha-1,4-glucan glucosyltransferase (UDP-glucose donor) activity"/>
    <property type="evidence" value="ECO:0007669"/>
    <property type="project" value="InterPro"/>
</dbReference>
<dbReference type="RefSeq" id="WP_095044386.1">
    <property type="nucleotide sequence ID" value="NZ_LN890655.1"/>
</dbReference>
<evidence type="ECO:0000313" key="10">
    <source>
        <dbReference type="EMBL" id="CUS05138.2"/>
    </source>
</evidence>
<evidence type="ECO:0000256" key="4">
    <source>
        <dbReference type="ARBA" id="ARBA00022676"/>
    </source>
</evidence>
<proteinExistence type="inferred from homology"/>
<dbReference type="AlphaFoldDB" id="A0A160T757"/>
<feature type="binding site" evidence="7">
    <location>
        <position position="19"/>
    </location>
    <ligand>
        <name>ADP-alpha-D-glucose</name>
        <dbReference type="ChEBI" id="CHEBI:57498"/>
    </ligand>
</feature>
<keyword evidence="6 7" id="KW-0320">Glycogen biosynthesis</keyword>
<accession>A0A160T757</accession>
<dbReference type="SUPFAM" id="SSF53756">
    <property type="entry name" value="UDP-Glycosyltransferase/glycogen phosphorylase"/>
    <property type="match status" value="1"/>
</dbReference>
<dbReference type="OrthoDB" id="9808590at2"/>
<evidence type="ECO:0000259" key="8">
    <source>
        <dbReference type="Pfam" id="PF00534"/>
    </source>
</evidence>
<comment type="function">
    <text evidence="2 7">Synthesizes alpha-1,4-glucan chains using ADP-glucose.</text>
</comment>
<evidence type="ECO:0000313" key="11">
    <source>
        <dbReference type="Proteomes" id="UP000215027"/>
    </source>
</evidence>
<comment type="pathway">
    <text evidence="7">Glycan biosynthesis; glycogen biosynthesis.</text>
</comment>
<evidence type="ECO:0000256" key="3">
    <source>
        <dbReference type="ARBA" id="ARBA00010281"/>
    </source>
</evidence>
<gene>
    <name evidence="7 10" type="primary">glgA</name>
    <name evidence="10" type="ORF">CFX0092_A3260</name>
</gene>
<evidence type="ECO:0000256" key="2">
    <source>
        <dbReference type="ARBA" id="ARBA00002764"/>
    </source>
</evidence>
<dbReference type="EMBL" id="LN890655">
    <property type="protein sequence ID" value="CUS05138.2"/>
    <property type="molecule type" value="Genomic_DNA"/>
</dbReference>
<keyword evidence="4 7" id="KW-0328">Glycosyltransferase</keyword>
<comment type="similarity">
    <text evidence="3 7">Belongs to the glycosyltransferase 1 family. Bacterial/plant glycogen synthase subfamily.</text>
</comment>
<dbReference type="GO" id="GO:0009011">
    <property type="term" value="F:alpha-1,4-glucan glucosyltransferase (ADP-glucose donor) activity"/>
    <property type="evidence" value="ECO:0007669"/>
    <property type="project" value="UniProtKB-UniRule"/>
</dbReference>
<dbReference type="PANTHER" id="PTHR45825:SF11">
    <property type="entry name" value="ALPHA AMYLASE DOMAIN-CONTAINING PROTEIN"/>
    <property type="match status" value="1"/>
</dbReference>
<protein>
    <recommendedName>
        <fullName evidence="7">Glycogen synthase</fullName>
        <ecNumber evidence="7">2.4.1.21</ecNumber>
    </recommendedName>
    <alternativeName>
        <fullName evidence="7">Starch [bacterial glycogen] synthase</fullName>
    </alternativeName>
</protein>
<comment type="catalytic activity">
    <reaction evidence="1 7">
        <text>[(1-&gt;4)-alpha-D-glucosyl](n) + ADP-alpha-D-glucose = [(1-&gt;4)-alpha-D-glucosyl](n+1) + ADP + H(+)</text>
        <dbReference type="Rhea" id="RHEA:18189"/>
        <dbReference type="Rhea" id="RHEA-COMP:9584"/>
        <dbReference type="Rhea" id="RHEA-COMP:9587"/>
        <dbReference type="ChEBI" id="CHEBI:15378"/>
        <dbReference type="ChEBI" id="CHEBI:15444"/>
        <dbReference type="ChEBI" id="CHEBI:57498"/>
        <dbReference type="ChEBI" id="CHEBI:456216"/>
        <dbReference type="EC" id="2.4.1.21"/>
    </reaction>
</comment>
<keyword evidence="5 7" id="KW-0808">Transferase</keyword>
<dbReference type="UniPathway" id="UPA00164"/>
<keyword evidence="11" id="KW-1185">Reference proteome</keyword>
<evidence type="ECO:0000259" key="9">
    <source>
        <dbReference type="Pfam" id="PF08323"/>
    </source>
</evidence>
<evidence type="ECO:0000256" key="5">
    <source>
        <dbReference type="ARBA" id="ARBA00022679"/>
    </source>
</evidence>
<name>A0A160T757_9CHLR</name>
<dbReference type="EC" id="2.4.1.21" evidence="7"/>
<sequence>MAEPLRILFLSAEVAPFAKTGGLGDVGGSLPKALHALGFDVRVVMPAYRKIEAGYPGVQSMPLRLDVPTGSGVVHAGAFEGKLPGSEVPVYFIAQNNLFNRENIYGYGDDSYRFAFFSRAAFALTESINWRPDVLHAHDWHSAPAIVWLSTAGQANPRYHGVGSVFTIHNLAHQGLSSWNIFDYLQLYTHSLKEEAYGEVNFMARGIYHANIINTVSPTYAREIMTPDGGARLDGLLRHRQGDLHGILNGLDYDEWNPATDPRLPAHFDLDDLENRAEARRALQATVGLPQIPDVPILALISRLDWQKGLELMGHTLHMLMNSYSGPAQFVVLGSGAAEYENMFAQLAAYHRDKMTAYIGYHAGLAPLIYAGSDMFLMPSRFEPCGLGQMIAMRYGSVPIVRATGGLADTVHDGYTGFSFHDFSVGALWDAIQRATFIYNVDRPNWRRIQANGMSADFSWQRSAQGYAQLYEWAQAQQRYRG</sequence>
<dbReference type="PANTHER" id="PTHR45825">
    <property type="entry name" value="GRANULE-BOUND STARCH SYNTHASE 1, CHLOROPLASTIC/AMYLOPLASTIC"/>
    <property type="match status" value="1"/>
</dbReference>
<evidence type="ECO:0000256" key="7">
    <source>
        <dbReference type="HAMAP-Rule" id="MF_00484"/>
    </source>
</evidence>
<dbReference type="InterPro" id="IPR013534">
    <property type="entry name" value="Starch_synth_cat_dom"/>
</dbReference>
<organism evidence="10 11">
    <name type="scientific">Candidatus Promineifilum breve</name>
    <dbReference type="NCBI Taxonomy" id="1806508"/>
    <lineage>
        <taxon>Bacteria</taxon>
        <taxon>Bacillati</taxon>
        <taxon>Chloroflexota</taxon>
        <taxon>Ardenticatenia</taxon>
        <taxon>Candidatus Promineifilales</taxon>
        <taxon>Candidatus Promineifilaceae</taxon>
        <taxon>Candidatus Promineifilum</taxon>
    </lineage>
</organism>
<dbReference type="CDD" id="cd03791">
    <property type="entry name" value="GT5_Glycogen_synthase_DULL1-like"/>
    <property type="match status" value="1"/>
</dbReference>
<evidence type="ECO:0000256" key="1">
    <source>
        <dbReference type="ARBA" id="ARBA00001478"/>
    </source>
</evidence>
<dbReference type="KEGG" id="pbf:CFX0092_A3260"/>
<dbReference type="Gene3D" id="3.40.50.2000">
    <property type="entry name" value="Glycogen Phosphorylase B"/>
    <property type="match status" value="2"/>
</dbReference>